<feature type="domain" description="Lumazine-binding" evidence="4">
    <location>
        <begin position="99"/>
        <end position="196"/>
    </location>
</feature>
<dbReference type="CDD" id="cd00402">
    <property type="entry name" value="Riboflavin_synthase_like"/>
    <property type="match status" value="1"/>
</dbReference>
<gene>
    <name evidence="5" type="primary">ribE</name>
    <name evidence="5" type="ORF">LCIT_09380</name>
</gene>
<dbReference type="SUPFAM" id="SSF63380">
    <property type="entry name" value="Riboflavin synthase domain-like"/>
    <property type="match status" value="2"/>
</dbReference>
<dbReference type="PROSITE" id="PS51177">
    <property type="entry name" value="LUMAZINE_BIND"/>
    <property type="match status" value="2"/>
</dbReference>
<evidence type="ECO:0000256" key="3">
    <source>
        <dbReference type="PROSITE-ProRule" id="PRU00524"/>
    </source>
</evidence>
<reference evidence="5 6" key="1">
    <citation type="submission" date="2019-04" db="EMBL/GenBank/DDBJ databases">
        <title>A pseudo-fructophilic Leuconostoc citreum strain F192-5 isolated from peel of satsuma mandarin: the first report for isolation and characterization of strain-dependent fructophilic-like characteristics.</title>
        <authorList>
            <person name="Maeno S."/>
            <person name="Tanizawa Y."/>
            <person name="Kajikawa A."/>
            <person name="Kanesaki Y."/>
            <person name="Kubota E."/>
            <person name="Arita M."/>
            <person name="Leon D."/>
            <person name="Endo A."/>
        </authorList>
    </citation>
    <scope>NUCLEOTIDE SEQUENCE [LARGE SCALE GENOMIC DNA]</scope>
    <source>
        <strain evidence="5 6">F192-5</strain>
    </source>
</reference>
<dbReference type="Proteomes" id="UP000323274">
    <property type="component" value="Unassembled WGS sequence"/>
</dbReference>
<protein>
    <recommendedName>
        <fullName evidence="2">Riboflavin synthase</fullName>
        <ecNumber evidence="2">2.5.1.9</ecNumber>
    </recommendedName>
</protein>
<evidence type="ECO:0000256" key="1">
    <source>
        <dbReference type="ARBA" id="ARBA00022737"/>
    </source>
</evidence>
<evidence type="ECO:0000259" key="4">
    <source>
        <dbReference type="PROSITE" id="PS51177"/>
    </source>
</evidence>
<dbReference type="PIRSF" id="PIRSF000498">
    <property type="entry name" value="Riboflavin_syn_A"/>
    <property type="match status" value="1"/>
</dbReference>
<dbReference type="PANTHER" id="PTHR21098:SF0">
    <property type="entry name" value="RIBOFLAVIN SYNTHASE"/>
    <property type="match status" value="1"/>
</dbReference>
<evidence type="ECO:0000256" key="2">
    <source>
        <dbReference type="NCBIfam" id="TIGR00187"/>
    </source>
</evidence>
<dbReference type="GO" id="GO:0004746">
    <property type="term" value="F:riboflavin synthase activity"/>
    <property type="evidence" value="ECO:0007669"/>
    <property type="project" value="UniProtKB-UniRule"/>
</dbReference>
<feature type="domain" description="Lumazine-binding" evidence="4">
    <location>
        <begin position="1"/>
        <end position="98"/>
    </location>
</feature>
<organism evidence="5 6">
    <name type="scientific">Leuconostoc citreum</name>
    <dbReference type="NCBI Taxonomy" id="33964"/>
    <lineage>
        <taxon>Bacteria</taxon>
        <taxon>Bacillati</taxon>
        <taxon>Bacillota</taxon>
        <taxon>Bacilli</taxon>
        <taxon>Lactobacillales</taxon>
        <taxon>Lactobacillaceae</taxon>
        <taxon>Leuconostoc</taxon>
    </lineage>
</organism>
<dbReference type="Gene3D" id="2.40.30.20">
    <property type="match status" value="2"/>
</dbReference>
<dbReference type="InterPro" id="IPR023366">
    <property type="entry name" value="ATP_synth_asu-like_sf"/>
</dbReference>
<dbReference type="Pfam" id="PF00677">
    <property type="entry name" value="Lum_binding"/>
    <property type="match status" value="2"/>
</dbReference>
<dbReference type="RefSeq" id="WP_149334258.1">
    <property type="nucleotide sequence ID" value="NZ_BJJW01000006.1"/>
</dbReference>
<dbReference type="GO" id="GO:0009231">
    <property type="term" value="P:riboflavin biosynthetic process"/>
    <property type="evidence" value="ECO:0007669"/>
    <property type="project" value="TreeGrafter"/>
</dbReference>
<dbReference type="InterPro" id="IPR001783">
    <property type="entry name" value="Lumazine-bd"/>
</dbReference>
<dbReference type="EC" id="2.5.1.9" evidence="2"/>
<dbReference type="NCBIfam" id="TIGR00187">
    <property type="entry name" value="ribE"/>
    <property type="match status" value="1"/>
</dbReference>
<keyword evidence="1" id="KW-0677">Repeat</keyword>
<dbReference type="EMBL" id="BJJW01000006">
    <property type="protein sequence ID" value="GDZ83696.1"/>
    <property type="molecule type" value="Genomic_DNA"/>
</dbReference>
<dbReference type="AlphaFoldDB" id="A0A5A5U0Y2"/>
<dbReference type="PANTHER" id="PTHR21098">
    <property type="entry name" value="RIBOFLAVIN SYNTHASE ALPHA CHAIN"/>
    <property type="match status" value="1"/>
</dbReference>
<dbReference type="NCBIfam" id="NF006767">
    <property type="entry name" value="PRK09289.1"/>
    <property type="match status" value="1"/>
</dbReference>
<sequence length="199" mass="21881">MFTGITQTVGQVITNESHTKNNQHITIETKTPYFSEATIGDSIMVDGVCLTITHKTDHTAKLGIMRPTYETTIIGDYMMRQSVNLEKAISAGERFDGHFVLGHVDGKAEIVNKQVIDNTILLSFKPKESILMREIVAKGSVAISGVSLTVIEKTSQTFQIGLIPHTQLQTTLSKLTVGHWVNIETDILAKYMTGGQYVG</sequence>
<comment type="caution">
    <text evidence="5">The sequence shown here is derived from an EMBL/GenBank/DDBJ whole genome shotgun (WGS) entry which is preliminary data.</text>
</comment>
<accession>A0A5A5U0Y2</accession>
<name>A0A5A5U0Y2_LEUCI</name>
<feature type="repeat" description="Lumazine-binding" evidence="3">
    <location>
        <begin position="1"/>
        <end position="98"/>
    </location>
</feature>
<evidence type="ECO:0000313" key="5">
    <source>
        <dbReference type="EMBL" id="GDZ83696.1"/>
    </source>
</evidence>
<evidence type="ECO:0000313" key="6">
    <source>
        <dbReference type="Proteomes" id="UP000323274"/>
    </source>
</evidence>
<dbReference type="InterPro" id="IPR017938">
    <property type="entry name" value="Riboflavin_synthase-like_b-brl"/>
</dbReference>
<feature type="repeat" description="Lumazine-binding" evidence="3">
    <location>
        <begin position="99"/>
        <end position="196"/>
    </location>
</feature>
<dbReference type="InterPro" id="IPR026017">
    <property type="entry name" value="Lumazine-bd_dom"/>
</dbReference>
<proteinExistence type="predicted"/>